<feature type="domain" description="GAF" evidence="2">
    <location>
        <begin position="65"/>
        <end position="209"/>
    </location>
</feature>
<dbReference type="SUPFAM" id="SSF55781">
    <property type="entry name" value="GAF domain-like"/>
    <property type="match status" value="2"/>
</dbReference>
<dbReference type="PANTHER" id="PTHR43155:SF2">
    <property type="entry name" value="CYCLIC DI-GMP PHOSPHODIESTERASE PA4108"/>
    <property type="match status" value="1"/>
</dbReference>
<evidence type="ECO:0000313" key="3">
    <source>
        <dbReference type="EMBL" id="CAG9317309.1"/>
    </source>
</evidence>
<comment type="caution">
    <text evidence="3">The sequence shown here is derived from an EMBL/GenBank/DDBJ whole genome shotgun (WGS) entry which is preliminary data.</text>
</comment>
<protein>
    <recommendedName>
        <fullName evidence="2">GAF domain-containing protein</fullName>
    </recommendedName>
</protein>
<keyword evidence="4" id="KW-1185">Reference proteome</keyword>
<reference evidence="3" key="1">
    <citation type="submission" date="2021-09" db="EMBL/GenBank/DDBJ databases">
        <authorList>
            <consortium name="AG Swart"/>
            <person name="Singh M."/>
            <person name="Singh A."/>
            <person name="Seah K."/>
            <person name="Emmerich C."/>
        </authorList>
    </citation>
    <scope>NUCLEOTIDE SEQUENCE</scope>
    <source>
        <strain evidence="3">ATCC30299</strain>
    </source>
</reference>
<dbReference type="InterPro" id="IPR003018">
    <property type="entry name" value="GAF"/>
</dbReference>
<gene>
    <name evidence="3" type="ORF">BSTOLATCC_MIC18561</name>
</gene>
<dbReference type="SMART" id="SM00065">
    <property type="entry name" value="GAF"/>
    <property type="match status" value="2"/>
</dbReference>
<proteinExistence type="predicted"/>
<dbReference type="Proteomes" id="UP001162131">
    <property type="component" value="Unassembled WGS sequence"/>
</dbReference>
<feature type="region of interest" description="Disordered" evidence="1">
    <location>
        <begin position="393"/>
        <end position="421"/>
    </location>
</feature>
<accession>A0AAU9IV12</accession>
<organism evidence="3 4">
    <name type="scientific">Blepharisma stoltei</name>
    <dbReference type="NCBI Taxonomy" id="1481888"/>
    <lineage>
        <taxon>Eukaryota</taxon>
        <taxon>Sar</taxon>
        <taxon>Alveolata</taxon>
        <taxon>Ciliophora</taxon>
        <taxon>Postciliodesmatophora</taxon>
        <taxon>Heterotrichea</taxon>
        <taxon>Heterotrichida</taxon>
        <taxon>Blepharismidae</taxon>
        <taxon>Blepharisma</taxon>
    </lineage>
</organism>
<dbReference type="EMBL" id="CAJZBQ010000018">
    <property type="protein sequence ID" value="CAG9317309.1"/>
    <property type="molecule type" value="Genomic_DNA"/>
</dbReference>
<dbReference type="PANTHER" id="PTHR43155">
    <property type="entry name" value="CYCLIC DI-GMP PHOSPHODIESTERASE PA4108-RELATED"/>
    <property type="match status" value="1"/>
</dbReference>
<dbReference type="SUPFAM" id="SSF47391">
    <property type="entry name" value="Dimerization-anchoring domain of cAMP-dependent PK regulatory subunit"/>
    <property type="match status" value="1"/>
</dbReference>
<dbReference type="AlphaFoldDB" id="A0AAU9IV12"/>
<feature type="domain" description="GAF" evidence="2">
    <location>
        <begin position="231"/>
        <end position="383"/>
    </location>
</feature>
<evidence type="ECO:0000256" key="1">
    <source>
        <dbReference type="SAM" id="MobiDB-lite"/>
    </source>
</evidence>
<name>A0AAU9IV12_9CILI</name>
<evidence type="ECO:0000313" key="4">
    <source>
        <dbReference type="Proteomes" id="UP001162131"/>
    </source>
</evidence>
<evidence type="ECO:0000259" key="2">
    <source>
        <dbReference type="SMART" id="SM00065"/>
    </source>
</evidence>
<sequence length="421" mass="47471">MADQTYFVEKNIEQLFETLMEAVVTAKPENPRQFLAAQLQDDRSISFQDFLALFNAVSKISAETNPRLAFNRIIEETCKLLHCERASLFIHDPGQKCLKLVVGKGAKGLVLYENSGFTWTVFNTKQCVNIPDVYSDQRFDCSVDLNTGFVSKSMLGVPILNQERHPIGVLLALNKSTGAFSEKDEEIIQILASQAGISIRNAYYYQEAIYNENKTKILLNFIKNLSKDQPGLPLALELAKRAGELINADRCHIFLVDKSSEKLLLIAADSEVDFKLPLNSGLVSYAATTGETVNVLNAYEDPRNIPDFDQIFSYHTQSLMAVPIKRNEQVIGVIQVTNKRYHNVFGDIEIYDSFTKEDEKLLLVFGEVIAKKLKNSFRLLLDVTPVTEDVSKFESSFGKRKSEPEEDSPAMQVIKEEKETE</sequence>
<dbReference type="Gene3D" id="3.30.450.40">
    <property type="match status" value="2"/>
</dbReference>
<dbReference type="InterPro" id="IPR029016">
    <property type="entry name" value="GAF-like_dom_sf"/>
</dbReference>
<dbReference type="CDD" id="cd22961">
    <property type="entry name" value="DD_TEX55-like"/>
    <property type="match status" value="1"/>
</dbReference>
<dbReference type="Pfam" id="PF01590">
    <property type="entry name" value="GAF"/>
    <property type="match status" value="2"/>
</dbReference>